<dbReference type="AlphaFoldDB" id="A0AAD4N0E3"/>
<dbReference type="PANTHER" id="PTHR21724:SF109">
    <property type="entry name" value="SHKT DOMAIN-CONTAINING PROTEIN"/>
    <property type="match status" value="1"/>
</dbReference>
<keyword evidence="2" id="KW-0732">Signal</keyword>
<dbReference type="InterPro" id="IPR003582">
    <property type="entry name" value="ShKT_dom"/>
</dbReference>
<dbReference type="Proteomes" id="UP001201812">
    <property type="component" value="Unassembled WGS sequence"/>
</dbReference>
<dbReference type="PANTHER" id="PTHR21724">
    <property type="entry name" value="SHKT DOMAIN-CONTAINING PROTEIN"/>
    <property type="match status" value="1"/>
</dbReference>
<evidence type="ECO:0000313" key="4">
    <source>
        <dbReference type="EMBL" id="KAI1711317.1"/>
    </source>
</evidence>
<dbReference type="Gene3D" id="1.10.10.1940">
    <property type="match status" value="2"/>
</dbReference>
<feature type="disulfide bond" evidence="1">
    <location>
        <begin position="246"/>
        <end position="280"/>
    </location>
</feature>
<name>A0AAD4N0E3_9BILA</name>
<evidence type="ECO:0000256" key="1">
    <source>
        <dbReference type="PROSITE-ProRule" id="PRU01005"/>
    </source>
</evidence>
<dbReference type="SMART" id="SM00254">
    <property type="entry name" value="ShKT"/>
    <property type="match status" value="4"/>
</dbReference>
<gene>
    <name evidence="4" type="ORF">DdX_10192</name>
</gene>
<comment type="caution">
    <text evidence="4">The sequence shown here is derived from an EMBL/GenBank/DDBJ whole genome shotgun (WGS) entry which is preliminary data.</text>
</comment>
<dbReference type="Pfam" id="PF01549">
    <property type="entry name" value="ShK"/>
    <property type="match status" value="3"/>
</dbReference>
<dbReference type="EMBL" id="JAKKPZ010000022">
    <property type="protein sequence ID" value="KAI1711317.1"/>
    <property type="molecule type" value="Genomic_DNA"/>
</dbReference>
<feature type="domain" description="ShKT" evidence="3">
    <location>
        <begin position="287"/>
        <end position="325"/>
    </location>
</feature>
<proteinExistence type="predicted"/>
<keyword evidence="1" id="KW-1015">Disulfide bond</keyword>
<feature type="domain" description="ShKT" evidence="3">
    <location>
        <begin position="130"/>
        <end position="170"/>
    </location>
</feature>
<sequence>MRSCSKVSSPLKLSLLLYFTAITLYETDAAYSYTYCWDIAKRPNALAPVGGATSPPVEGAPDHDIDCDDDANFPGGCANTFDTTQITVTLDINNRFRNIPVQCAYPALEKESLRCAKTCFKCCKKEKYLCNNPDSSKDFDCDGKKAKCDSSDPQQKALMAQMCPRTCGTCDKVRNNDGSLKTHCVDQSEDCASPDFKKLCDQPEFQERMHRLCPVSCGADCDKILRSNATTGRVAGVGKVPEDPNCRDTGDNCDANILLCDNEFYKSIMTTDCRKTCGLCVLPGFKCQDKNKADCDRWNANGFCTSKDYPTGMKLQNCAATCGLC</sequence>
<evidence type="ECO:0000256" key="2">
    <source>
        <dbReference type="SAM" id="SignalP"/>
    </source>
</evidence>
<protein>
    <submittedName>
        <fullName evidence="4">ShK domain-like domain-containing protein</fullName>
    </submittedName>
</protein>
<evidence type="ECO:0000259" key="3">
    <source>
        <dbReference type="PROSITE" id="PS51670"/>
    </source>
</evidence>
<accession>A0AAD4N0E3</accession>
<organism evidence="4 5">
    <name type="scientific">Ditylenchus destructor</name>
    <dbReference type="NCBI Taxonomy" id="166010"/>
    <lineage>
        <taxon>Eukaryota</taxon>
        <taxon>Metazoa</taxon>
        <taxon>Ecdysozoa</taxon>
        <taxon>Nematoda</taxon>
        <taxon>Chromadorea</taxon>
        <taxon>Rhabditida</taxon>
        <taxon>Tylenchina</taxon>
        <taxon>Tylenchomorpha</taxon>
        <taxon>Sphaerularioidea</taxon>
        <taxon>Anguinidae</taxon>
        <taxon>Anguininae</taxon>
        <taxon>Ditylenchus</taxon>
    </lineage>
</organism>
<dbReference type="PROSITE" id="PS51670">
    <property type="entry name" value="SHKT"/>
    <property type="match status" value="3"/>
</dbReference>
<feature type="domain" description="ShKT" evidence="3">
    <location>
        <begin position="246"/>
        <end position="280"/>
    </location>
</feature>
<evidence type="ECO:0000313" key="5">
    <source>
        <dbReference type="Proteomes" id="UP001201812"/>
    </source>
</evidence>
<comment type="caution">
    <text evidence="1">Lacks conserved residue(s) required for the propagation of feature annotation.</text>
</comment>
<keyword evidence="5" id="KW-1185">Reference proteome</keyword>
<feature type="signal peptide" evidence="2">
    <location>
        <begin position="1"/>
        <end position="29"/>
    </location>
</feature>
<feature type="chain" id="PRO_5042156435" evidence="2">
    <location>
        <begin position="30"/>
        <end position="325"/>
    </location>
</feature>
<reference evidence="4" key="1">
    <citation type="submission" date="2022-01" db="EMBL/GenBank/DDBJ databases">
        <title>Genome Sequence Resource for Two Populations of Ditylenchus destructor, the Migratory Endoparasitic Phytonematode.</title>
        <authorList>
            <person name="Zhang H."/>
            <person name="Lin R."/>
            <person name="Xie B."/>
        </authorList>
    </citation>
    <scope>NUCLEOTIDE SEQUENCE</scope>
    <source>
        <strain evidence="4">BazhouSP</strain>
    </source>
</reference>